<dbReference type="OrthoDB" id="1877836at2759"/>
<proteinExistence type="predicted"/>
<sequence>MKTLRRNKEGIYNTAQNYHRKFSAIAKGARADRPRHQECLVLVETRDTYTPLLHQIFQSCARTGAPMEGKACHGQIIRVGLQAGTLTSNILINMYSKCGLVDCAGKMRREGNHFSEFTVSSVLCACAVKCAVF</sequence>
<dbReference type="InterPro" id="IPR011990">
    <property type="entry name" value="TPR-like_helical_dom_sf"/>
</dbReference>
<accession>A0A6J5WLT3</accession>
<dbReference type="EMBL" id="CAEKKB010000002">
    <property type="protein sequence ID" value="CAB4299208.1"/>
    <property type="molecule type" value="Genomic_DNA"/>
</dbReference>
<evidence type="ECO:0000313" key="1">
    <source>
        <dbReference type="EMBL" id="CAB4299208.1"/>
    </source>
</evidence>
<evidence type="ECO:0000313" key="2">
    <source>
        <dbReference type="Proteomes" id="UP000507245"/>
    </source>
</evidence>
<organism evidence="1 2">
    <name type="scientific">Prunus armeniaca</name>
    <name type="common">Apricot</name>
    <name type="synonym">Armeniaca vulgaris</name>
    <dbReference type="NCBI Taxonomy" id="36596"/>
    <lineage>
        <taxon>Eukaryota</taxon>
        <taxon>Viridiplantae</taxon>
        <taxon>Streptophyta</taxon>
        <taxon>Embryophyta</taxon>
        <taxon>Tracheophyta</taxon>
        <taxon>Spermatophyta</taxon>
        <taxon>Magnoliopsida</taxon>
        <taxon>eudicotyledons</taxon>
        <taxon>Gunneridae</taxon>
        <taxon>Pentapetalae</taxon>
        <taxon>rosids</taxon>
        <taxon>fabids</taxon>
        <taxon>Rosales</taxon>
        <taxon>Rosaceae</taxon>
        <taxon>Amygdaloideae</taxon>
        <taxon>Amygdaleae</taxon>
        <taxon>Prunus</taxon>
    </lineage>
</organism>
<dbReference type="AlphaFoldDB" id="A0A6J5WLT3"/>
<gene>
    <name evidence="1" type="ORF">ORAREDHAP_LOCUS12886</name>
</gene>
<reference evidence="2" key="1">
    <citation type="journal article" date="2020" name="Genome Biol.">
        <title>Gamete binning: chromosome-level and haplotype-resolved genome assembly enabled by high-throughput single-cell sequencing of gamete genomes.</title>
        <authorList>
            <person name="Campoy J.A."/>
            <person name="Sun H."/>
            <person name="Goel M."/>
            <person name="Jiao W.-B."/>
            <person name="Folz-Donahue K."/>
            <person name="Wang N."/>
            <person name="Rubio M."/>
            <person name="Liu C."/>
            <person name="Kukat C."/>
            <person name="Ruiz D."/>
            <person name="Huettel B."/>
            <person name="Schneeberger K."/>
        </authorList>
    </citation>
    <scope>NUCLEOTIDE SEQUENCE [LARGE SCALE GENOMIC DNA]</scope>
    <source>
        <strain evidence="2">cv. Rojo Pasion</strain>
    </source>
</reference>
<dbReference type="Proteomes" id="UP000507245">
    <property type="component" value="Unassembled WGS sequence"/>
</dbReference>
<protein>
    <submittedName>
        <fullName evidence="1">Uncharacterized protein</fullName>
    </submittedName>
</protein>
<dbReference type="Gene3D" id="1.25.40.10">
    <property type="entry name" value="Tetratricopeptide repeat domain"/>
    <property type="match status" value="1"/>
</dbReference>
<keyword evidence="2" id="KW-1185">Reference proteome</keyword>
<name>A0A6J5WLT3_PRUAR</name>